<feature type="compositionally biased region" description="Polar residues" evidence="10">
    <location>
        <begin position="325"/>
        <end position="336"/>
    </location>
</feature>
<dbReference type="InterPro" id="IPR047261">
    <property type="entry name" value="MRM1_MeTrfase_dom"/>
</dbReference>
<keyword evidence="4" id="KW-0489">Methyltransferase</keyword>
<dbReference type="STRING" id="2025994.A0A2T3A2T8"/>
<dbReference type="SUPFAM" id="SSF75217">
    <property type="entry name" value="alpha/beta knot"/>
    <property type="match status" value="1"/>
</dbReference>
<dbReference type="Gene3D" id="3.30.1330.30">
    <property type="match status" value="1"/>
</dbReference>
<keyword evidence="8" id="KW-0496">Mitochondrion</keyword>
<feature type="region of interest" description="Disordered" evidence="10">
    <location>
        <begin position="37"/>
        <end position="56"/>
    </location>
</feature>
<evidence type="ECO:0000259" key="11">
    <source>
        <dbReference type="SMART" id="SM00967"/>
    </source>
</evidence>
<evidence type="ECO:0000313" key="13">
    <source>
        <dbReference type="Proteomes" id="UP000241462"/>
    </source>
</evidence>
<dbReference type="GO" id="GO:0016435">
    <property type="term" value="F:rRNA (guanine) methyltransferase activity"/>
    <property type="evidence" value="ECO:0007669"/>
    <property type="project" value="TreeGrafter"/>
</dbReference>
<dbReference type="FunCoup" id="A0A2T3A2T8">
    <property type="interactions" value="209"/>
</dbReference>
<dbReference type="InParanoid" id="A0A2T3A2T8"/>
<name>A0A2T3A2T8_9PEZI</name>
<dbReference type="Gene3D" id="3.40.1280.10">
    <property type="match status" value="1"/>
</dbReference>
<comment type="similarity">
    <text evidence="2">Belongs to the class IV-like SAM-binding methyltransferase superfamily. RNA methyltransferase TrmH family.</text>
</comment>
<feature type="compositionally biased region" description="Low complexity" evidence="10">
    <location>
        <begin position="189"/>
        <end position="198"/>
    </location>
</feature>
<evidence type="ECO:0000256" key="1">
    <source>
        <dbReference type="ARBA" id="ARBA00004173"/>
    </source>
</evidence>
<dbReference type="SMART" id="SM00967">
    <property type="entry name" value="SpoU_sub_bind"/>
    <property type="match status" value="1"/>
</dbReference>
<gene>
    <name evidence="12" type="ORF">BD289DRAFT_438514</name>
</gene>
<accession>A0A2T3A2T8</accession>
<feature type="compositionally biased region" description="Polar residues" evidence="10">
    <location>
        <begin position="227"/>
        <end position="244"/>
    </location>
</feature>
<dbReference type="Pfam" id="PF00588">
    <property type="entry name" value="SpoU_methylase"/>
    <property type="match status" value="1"/>
</dbReference>
<dbReference type="FunFam" id="3.30.1330.30:FF:000035">
    <property type="entry name" value="TrmH family RNA methyltransferase"/>
    <property type="match status" value="1"/>
</dbReference>
<feature type="region of interest" description="Disordered" evidence="10">
    <location>
        <begin position="166"/>
        <end position="340"/>
    </location>
</feature>
<dbReference type="OrthoDB" id="270651at2759"/>
<evidence type="ECO:0000256" key="2">
    <source>
        <dbReference type="ARBA" id="ARBA00007228"/>
    </source>
</evidence>
<evidence type="ECO:0000256" key="4">
    <source>
        <dbReference type="ARBA" id="ARBA00022603"/>
    </source>
</evidence>
<comment type="subcellular location">
    <subcellularLocation>
        <location evidence="1">Mitochondrion</location>
    </subcellularLocation>
</comment>
<feature type="compositionally biased region" description="Basic residues" evidence="10">
    <location>
        <begin position="77"/>
        <end position="93"/>
    </location>
</feature>
<dbReference type="InterPro" id="IPR047182">
    <property type="entry name" value="MRM1"/>
</dbReference>
<dbReference type="PANTHER" id="PTHR46103:SF1">
    <property type="entry name" value="RRNA METHYLTRANSFERASE 1, MITOCHONDRIAL"/>
    <property type="match status" value="1"/>
</dbReference>
<dbReference type="Pfam" id="PF08032">
    <property type="entry name" value="SpoU_sub_bind"/>
    <property type="match status" value="1"/>
</dbReference>
<keyword evidence="7" id="KW-0809">Transit peptide</keyword>
<feature type="compositionally biased region" description="Basic and acidic residues" evidence="10">
    <location>
        <begin position="293"/>
        <end position="319"/>
    </location>
</feature>
<dbReference type="SUPFAM" id="SSF55315">
    <property type="entry name" value="L30e-like"/>
    <property type="match status" value="1"/>
</dbReference>
<evidence type="ECO:0000256" key="9">
    <source>
        <dbReference type="ARBA" id="ARBA00034881"/>
    </source>
</evidence>
<evidence type="ECO:0000256" key="5">
    <source>
        <dbReference type="ARBA" id="ARBA00022679"/>
    </source>
</evidence>
<feature type="domain" description="RNA 2-O ribose methyltransferase substrate binding" evidence="11">
    <location>
        <begin position="359"/>
        <end position="441"/>
    </location>
</feature>
<evidence type="ECO:0000256" key="8">
    <source>
        <dbReference type="ARBA" id="ARBA00023128"/>
    </source>
</evidence>
<feature type="compositionally biased region" description="Basic and acidic residues" evidence="10">
    <location>
        <begin position="37"/>
        <end position="46"/>
    </location>
</feature>
<dbReference type="EMBL" id="KZ678492">
    <property type="protein sequence ID" value="PSR81841.1"/>
    <property type="molecule type" value="Genomic_DNA"/>
</dbReference>
<dbReference type="PANTHER" id="PTHR46103">
    <property type="entry name" value="RRNA METHYLTRANSFERASE 1, MITOCHONDRIAL"/>
    <property type="match status" value="1"/>
</dbReference>
<dbReference type="Proteomes" id="UP000241462">
    <property type="component" value="Unassembled WGS sequence"/>
</dbReference>
<keyword evidence="13" id="KW-1185">Reference proteome</keyword>
<dbReference type="InterPro" id="IPR029028">
    <property type="entry name" value="Alpha/beta_knot_MTases"/>
</dbReference>
<dbReference type="GO" id="GO:0005739">
    <property type="term" value="C:mitochondrion"/>
    <property type="evidence" value="ECO:0007669"/>
    <property type="project" value="UniProtKB-SubCell"/>
</dbReference>
<feature type="compositionally biased region" description="Basic and acidic residues" evidence="10">
    <location>
        <begin position="245"/>
        <end position="286"/>
    </location>
</feature>
<keyword evidence="6" id="KW-0949">S-adenosyl-L-methionine</keyword>
<evidence type="ECO:0000256" key="7">
    <source>
        <dbReference type="ARBA" id="ARBA00022946"/>
    </source>
</evidence>
<dbReference type="NCBIfam" id="TIGR00186">
    <property type="entry name" value="rRNA_methyl_3"/>
    <property type="match status" value="1"/>
</dbReference>
<organism evidence="12 13">
    <name type="scientific">Coniella lustricola</name>
    <dbReference type="NCBI Taxonomy" id="2025994"/>
    <lineage>
        <taxon>Eukaryota</taxon>
        <taxon>Fungi</taxon>
        <taxon>Dikarya</taxon>
        <taxon>Ascomycota</taxon>
        <taxon>Pezizomycotina</taxon>
        <taxon>Sordariomycetes</taxon>
        <taxon>Sordariomycetidae</taxon>
        <taxon>Diaporthales</taxon>
        <taxon>Schizoparmaceae</taxon>
        <taxon>Coniella</taxon>
    </lineage>
</organism>
<reference evidence="12 13" key="1">
    <citation type="journal article" date="2018" name="Mycol. Prog.">
        <title>Coniella lustricola, a new species from submerged detritus.</title>
        <authorList>
            <person name="Raudabaugh D.B."/>
            <person name="Iturriaga T."/>
            <person name="Carver A."/>
            <person name="Mondo S."/>
            <person name="Pangilinan J."/>
            <person name="Lipzen A."/>
            <person name="He G."/>
            <person name="Amirebrahimi M."/>
            <person name="Grigoriev I.V."/>
            <person name="Miller A.N."/>
        </authorList>
    </citation>
    <scope>NUCLEOTIDE SEQUENCE [LARGE SCALE GENOMIC DNA]</scope>
    <source>
        <strain evidence="12 13">B22-T-1</strain>
    </source>
</reference>
<dbReference type="InterPro" id="IPR001537">
    <property type="entry name" value="SpoU_MeTrfase"/>
</dbReference>
<keyword evidence="3" id="KW-0698">rRNA processing</keyword>
<feature type="compositionally biased region" description="Basic and acidic residues" evidence="10">
    <location>
        <begin position="200"/>
        <end position="222"/>
    </location>
</feature>
<dbReference type="CDD" id="cd18105">
    <property type="entry name" value="SpoU-like_MRM1"/>
    <property type="match status" value="1"/>
</dbReference>
<protein>
    <recommendedName>
        <fullName evidence="9">rRNA methyltransferase 1, mitochondrial</fullName>
    </recommendedName>
</protein>
<dbReference type="AlphaFoldDB" id="A0A2T3A2T8"/>
<dbReference type="InterPro" id="IPR013123">
    <property type="entry name" value="SpoU_subst-bd"/>
</dbReference>
<dbReference type="GO" id="GO:0003723">
    <property type="term" value="F:RNA binding"/>
    <property type="evidence" value="ECO:0007669"/>
    <property type="project" value="InterPro"/>
</dbReference>
<evidence type="ECO:0000256" key="6">
    <source>
        <dbReference type="ARBA" id="ARBA00022691"/>
    </source>
</evidence>
<dbReference type="InterPro" id="IPR029026">
    <property type="entry name" value="tRNA_m1G_MTases_N"/>
</dbReference>
<feature type="region of interest" description="Disordered" evidence="10">
    <location>
        <begin position="77"/>
        <end position="128"/>
    </location>
</feature>
<dbReference type="InterPro" id="IPR004441">
    <property type="entry name" value="rRNA_MeTrfase_TrmH"/>
</dbReference>
<evidence type="ECO:0000313" key="12">
    <source>
        <dbReference type="EMBL" id="PSR81841.1"/>
    </source>
</evidence>
<evidence type="ECO:0000256" key="10">
    <source>
        <dbReference type="SAM" id="MobiDB-lite"/>
    </source>
</evidence>
<dbReference type="InterPro" id="IPR029064">
    <property type="entry name" value="Ribosomal_eL30-like_sf"/>
</dbReference>
<keyword evidence="5" id="KW-0808">Transferase</keyword>
<proteinExistence type="inferred from homology"/>
<evidence type="ECO:0000256" key="3">
    <source>
        <dbReference type="ARBA" id="ARBA00022552"/>
    </source>
</evidence>
<sequence>MRLITNLPLLGRNIPIRPTVLPLVLSRSASRLSGIHDGLRRSERARPQGVTSPKREIRQSIEDEPYLTPAERLHARSIARHNRPTFKIRKGKKNITEPAGPPRKSRAARLSDPRDPLGANSQLKKFRTGQLLDEIRAGEQAQGSRDGAIQHDDFARQMLATEVEGLMNSRQVAGKRGRSRSWDVARKNSPPTRSSPSSDRFNDYRAERQSFPRQRHEQRSEFDSESGFDSTGGLSANPLAPQNNRFDDRRRPSQYSDDRRGPRVARDQDTFGQRRREREMEREEMFARPARPARSEQYDTRSRDDHRDGSRYGSRREDDAFSELTEASENAESQGTVEKKRKTMDIPVSIPYTTAASQFLYGTSTVEAALQASTRKLYKLYIYRGGNRRNQEKDDYLIKVAQQKNIEVGLLDEDGLGMMNKMSGGRPHNGYVLEASPLAQMPVKALGEVSAEESWPGFKVVRGHQSVEEASVNGTADFIITEPSQYKPLVLYVDQVLDPGNLGAIIRTASFMGVTAIAVSKRGSAPVTPVVLKASAGAAETMTMFTVDAPIDFMRESRENGWRIYAAVPPKPGSERKQVDLRHVETTDPLIKHPCVLVMGSEGEGLSRQLRRISDFEVGIPNMSGSKTIDSLNVSVATGLLCAAFVRNKSKSLDSEVEDAGALF</sequence>